<feature type="region of interest" description="Disordered" evidence="1">
    <location>
        <begin position="258"/>
        <end position="336"/>
    </location>
</feature>
<feature type="compositionally biased region" description="Basic and acidic residues" evidence="1">
    <location>
        <begin position="181"/>
        <end position="192"/>
    </location>
</feature>
<name>A0A1J8QJP0_9AGAM</name>
<comment type="caution">
    <text evidence="2">The sequence shown here is derived from an EMBL/GenBank/DDBJ whole genome shotgun (WGS) entry which is preliminary data.</text>
</comment>
<keyword evidence="3" id="KW-1185">Reference proteome</keyword>
<feature type="region of interest" description="Disordered" evidence="1">
    <location>
        <begin position="405"/>
        <end position="459"/>
    </location>
</feature>
<dbReference type="OrthoDB" id="5599613at2759"/>
<dbReference type="AlphaFoldDB" id="A0A1J8QJP0"/>
<evidence type="ECO:0000256" key="1">
    <source>
        <dbReference type="SAM" id="MobiDB-lite"/>
    </source>
</evidence>
<dbReference type="Proteomes" id="UP000183567">
    <property type="component" value="Unassembled WGS sequence"/>
</dbReference>
<evidence type="ECO:0000313" key="2">
    <source>
        <dbReference type="EMBL" id="OJA20863.1"/>
    </source>
</evidence>
<evidence type="ECO:0000313" key="3">
    <source>
        <dbReference type="Proteomes" id="UP000183567"/>
    </source>
</evidence>
<feature type="compositionally biased region" description="Polar residues" evidence="1">
    <location>
        <begin position="31"/>
        <end position="42"/>
    </location>
</feature>
<feature type="compositionally biased region" description="Low complexity" evidence="1">
    <location>
        <begin position="76"/>
        <end position="110"/>
    </location>
</feature>
<gene>
    <name evidence="2" type="ORF">AZE42_02962</name>
</gene>
<dbReference type="EMBL" id="LVVM01000340">
    <property type="protein sequence ID" value="OJA20863.1"/>
    <property type="molecule type" value="Genomic_DNA"/>
</dbReference>
<feature type="compositionally biased region" description="Polar residues" evidence="1">
    <location>
        <begin position="163"/>
        <end position="172"/>
    </location>
</feature>
<accession>A0A1J8QJP0</accession>
<feature type="compositionally biased region" description="Low complexity" evidence="1">
    <location>
        <begin position="198"/>
        <end position="208"/>
    </location>
</feature>
<proteinExistence type="predicted"/>
<feature type="compositionally biased region" description="Polar residues" evidence="1">
    <location>
        <begin position="111"/>
        <end position="147"/>
    </location>
</feature>
<feature type="compositionally biased region" description="Polar residues" evidence="1">
    <location>
        <begin position="289"/>
        <end position="310"/>
    </location>
</feature>
<feature type="compositionally biased region" description="Basic residues" evidence="1">
    <location>
        <begin position="1"/>
        <end position="13"/>
    </location>
</feature>
<dbReference type="STRING" id="180088.A0A1J8QJP0"/>
<sequence>MSSKKSGSKKLAKAKVPDRNLRVTDFFTRRPAQSPTSSSQLGSVALATHSRHSNSSKASLKSDKSSIETVSNNTQPTSTPILSLSRTSSSGGSATLLSPPPTASRSRSPTCLTQPGPTSMTAFSSRTTRSHVYTTQKNTSAVATASQKRPRSPDHSLGASHLLTASSPAKSRSPNKRKKKFDSDSETERPDTVIHVQKPGSPLKSSSLTPPPIGPQTPASCKHIIYSSQSDEMELVIPVPDTRSLVRVKEQVHTWRQNTFASPSSSDNGHSPNTTVPLTNSEYLDGLRSCSSTSLTSAFPETPIQPSASLPSPPDTEAAPPLPVTPIESDNERKPTQLITSIKVQALESPLSDEEEHYTFRELDDSTDDDFEDITVLPDRKSKGKSSLLAVPSSVDDLFGSPLSSIPSSTHKPSTSYNLRNHNRSPSASPTRPAVNTPNASKTAMHTRSGRPSKPALPLNLPRVLASNAAIPAKHKKSNNPLEALLREKRAAEKRGNGSAAFRRAEDASRARVSFDVEPEYMGLIDEGAAWQAIQEHAQRQSSSPILEPLDDIVLGERETHILGSEAGAKIAQILVSDKNKKPMREKVLGVPLWHEGAGDDRMDVDGEYDVSFGDGSNHPTLALLQHLSGTGATNQLALILSSGVLGVLDLEEKSTVISPLFALATRPSRFCDAARCALHSLWSAASPTSKSLLLFSDIAMALVTLGARRQVVQDLHWAVRADMRPLDITHEDRLRVVSGVVKLIEVAGRTENLVAEDMPDILLSLVLIGLDKTTSNDLRVNVNSALDSICQTIDTRTHTSIHRRLLSYATTLTPANKAHLVSFFSSGSGRTRHIAQWLAYALLLPQSTPSDELPPLDPLILLLSPMAGSDELFDVTSPTADFEDLGHYFDILSVALANIEPYVNEESSLSLSRQSSMMDDSPRKSQKSLVPLELLLQVLEVTQGRIVDTRAAHLDRSRTKAAMHRLQMRIHYQRQAFKASGGRTKPTIQHYFGPK</sequence>
<organism evidence="2 3">
    <name type="scientific">Rhizopogon vesiculosus</name>
    <dbReference type="NCBI Taxonomy" id="180088"/>
    <lineage>
        <taxon>Eukaryota</taxon>
        <taxon>Fungi</taxon>
        <taxon>Dikarya</taxon>
        <taxon>Basidiomycota</taxon>
        <taxon>Agaricomycotina</taxon>
        <taxon>Agaricomycetes</taxon>
        <taxon>Agaricomycetidae</taxon>
        <taxon>Boletales</taxon>
        <taxon>Suillineae</taxon>
        <taxon>Rhizopogonaceae</taxon>
        <taxon>Rhizopogon</taxon>
    </lineage>
</organism>
<protein>
    <submittedName>
        <fullName evidence="2">Uncharacterized protein</fullName>
    </submittedName>
</protein>
<feature type="region of interest" description="Disordered" evidence="1">
    <location>
        <begin position="348"/>
        <end position="389"/>
    </location>
</feature>
<feature type="region of interest" description="Disordered" evidence="1">
    <location>
        <begin position="1"/>
        <end position="220"/>
    </location>
</feature>
<feature type="compositionally biased region" description="Polar residues" evidence="1">
    <location>
        <begin position="405"/>
        <end position="446"/>
    </location>
</feature>
<feature type="compositionally biased region" description="Polar residues" evidence="1">
    <location>
        <begin position="258"/>
        <end position="282"/>
    </location>
</feature>
<reference evidence="2 3" key="1">
    <citation type="submission" date="2016-03" db="EMBL/GenBank/DDBJ databases">
        <title>Comparative genomics of the ectomycorrhizal sister species Rhizopogon vinicolor and Rhizopogon vesiculosus (Basidiomycota: Boletales) reveals a divergence of the mating type B locus.</title>
        <authorList>
            <person name="Mujic A.B."/>
            <person name="Kuo A."/>
            <person name="Tritt A."/>
            <person name="Lipzen A."/>
            <person name="Chen C."/>
            <person name="Johnson J."/>
            <person name="Sharma A."/>
            <person name="Barry K."/>
            <person name="Grigoriev I.V."/>
            <person name="Spatafora J.W."/>
        </authorList>
    </citation>
    <scope>NUCLEOTIDE SEQUENCE [LARGE SCALE GENOMIC DNA]</scope>
    <source>
        <strain evidence="2 3">AM-OR11-056</strain>
    </source>
</reference>